<comment type="caution">
    <text evidence="1">The sequence shown here is derived from an EMBL/GenBank/DDBJ whole genome shotgun (WGS) entry which is preliminary data.</text>
</comment>
<dbReference type="EMBL" id="LUTY01002915">
    <property type="protein sequence ID" value="OAD19166.1"/>
    <property type="molecule type" value="Genomic_DNA"/>
</dbReference>
<gene>
    <name evidence="1" type="ORF">THIOM_005213</name>
</gene>
<dbReference type="AlphaFoldDB" id="A0A176RTX6"/>
<organism evidence="1 2">
    <name type="scientific">Candidatus Thiomargarita nelsonii</name>
    <dbReference type="NCBI Taxonomy" id="1003181"/>
    <lineage>
        <taxon>Bacteria</taxon>
        <taxon>Pseudomonadati</taxon>
        <taxon>Pseudomonadota</taxon>
        <taxon>Gammaproteobacteria</taxon>
        <taxon>Thiotrichales</taxon>
        <taxon>Thiotrichaceae</taxon>
        <taxon>Thiomargarita</taxon>
    </lineage>
</organism>
<accession>A0A176RTX6</accession>
<keyword evidence="2" id="KW-1185">Reference proteome</keyword>
<feature type="non-terminal residue" evidence="1">
    <location>
        <position position="132"/>
    </location>
</feature>
<evidence type="ECO:0000313" key="2">
    <source>
        <dbReference type="Proteomes" id="UP000076962"/>
    </source>
</evidence>
<reference evidence="1 2" key="1">
    <citation type="submission" date="2016-05" db="EMBL/GenBank/DDBJ databases">
        <title>Single-cell genome of chain-forming Candidatus Thiomargarita nelsonii and comparison to other large sulfur-oxidizing bacteria.</title>
        <authorList>
            <person name="Winkel M."/>
            <person name="Salman V."/>
            <person name="Woyke T."/>
            <person name="Schulz-Vogt H."/>
            <person name="Richter M."/>
            <person name="Flood B."/>
            <person name="Bailey J."/>
            <person name="Amann R."/>
            <person name="Mussmann M."/>
        </authorList>
    </citation>
    <scope>NUCLEOTIDE SEQUENCE [LARGE SCALE GENOMIC DNA]</scope>
    <source>
        <strain evidence="1 2">THI036</strain>
    </source>
</reference>
<dbReference type="Proteomes" id="UP000076962">
    <property type="component" value="Unassembled WGS sequence"/>
</dbReference>
<name>A0A176RTX6_9GAMM</name>
<protein>
    <submittedName>
        <fullName evidence="1">Secreted protein</fullName>
    </submittedName>
</protein>
<evidence type="ECO:0000313" key="1">
    <source>
        <dbReference type="EMBL" id="OAD19166.1"/>
    </source>
</evidence>
<proteinExistence type="predicted"/>
<sequence length="132" mass="14547">MMNKISILMALYLLLIGSALAQELTIYLENSQGIIFYPPENLSLPVRGTDAKDKLTRPWFQAFPILGDYTIVEINEQLIRLQAQTGKGKLLQRLYGKGGLVLLSDLKASGLWRSRANAPLKSFGALSVPALS</sequence>